<dbReference type="GO" id="GO:0005674">
    <property type="term" value="C:transcription factor TFIIF complex"/>
    <property type="evidence" value="ECO:0007669"/>
    <property type="project" value="TreeGrafter"/>
</dbReference>
<keyword evidence="3 7" id="KW-0805">Transcription regulation</keyword>
<comment type="similarity">
    <text evidence="2 7">Belongs to the TFIIF alpha subunit family.</text>
</comment>
<evidence type="ECO:0000256" key="7">
    <source>
        <dbReference type="RuleBase" id="RU366044"/>
    </source>
</evidence>
<dbReference type="InterPro" id="IPR008851">
    <property type="entry name" value="TFIIF-alpha"/>
</dbReference>
<keyword evidence="6 7" id="KW-0539">Nucleus</keyword>
<dbReference type="GO" id="GO:0016251">
    <property type="term" value="F:RNA polymerase II general transcription initiation factor activity"/>
    <property type="evidence" value="ECO:0007669"/>
    <property type="project" value="TreeGrafter"/>
</dbReference>
<keyword evidence="10" id="KW-1185">Reference proteome</keyword>
<evidence type="ECO:0000256" key="1">
    <source>
        <dbReference type="ARBA" id="ARBA00004123"/>
    </source>
</evidence>
<organism evidence="9 10">
    <name type="scientific">Coccomyxa viridis</name>
    <dbReference type="NCBI Taxonomy" id="1274662"/>
    <lineage>
        <taxon>Eukaryota</taxon>
        <taxon>Viridiplantae</taxon>
        <taxon>Chlorophyta</taxon>
        <taxon>core chlorophytes</taxon>
        <taxon>Trebouxiophyceae</taxon>
        <taxon>Trebouxiophyceae incertae sedis</taxon>
        <taxon>Coccomyxaceae</taxon>
        <taxon>Coccomyxa</taxon>
    </lineage>
</organism>
<dbReference type="SUPFAM" id="SSF50916">
    <property type="entry name" value="Rap30/74 interaction domains"/>
    <property type="match status" value="1"/>
</dbReference>
<evidence type="ECO:0000256" key="3">
    <source>
        <dbReference type="ARBA" id="ARBA00023015"/>
    </source>
</evidence>
<feature type="compositionally biased region" description="Acidic residues" evidence="8">
    <location>
        <begin position="235"/>
        <end position="249"/>
    </location>
</feature>
<dbReference type="InterPro" id="IPR011039">
    <property type="entry name" value="TFIIF_interaction"/>
</dbReference>
<dbReference type="Proteomes" id="UP001314263">
    <property type="component" value="Unassembled WGS sequence"/>
</dbReference>
<feature type="compositionally biased region" description="Low complexity" evidence="8">
    <location>
        <begin position="55"/>
        <end position="64"/>
    </location>
</feature>
<feature type="compositionally biased region" description="Basic and acidic residues" evidence="8">
    <location>
        <begin position="220"/>
        <end position="234"/>
    </location>
</feature>
<feature type="region of interest" description="Disordered" evidence="8">
    <location>
        <begin position="41"/>
        <end position="86"/>
    </location>
</feature>
<keyword evidence="5 7" id="KW-0804">Transcription</keyword>
<feature type="compositionally biased region" description="Low complexity" evidence="8">
    <location>
        <begin position="288"/>
        <end position="299"/>
    </location>
</feature>
<evidence type="ECO:0000256" key="8">
    <source>
        <dbReference type="SAM" id="MobiDB-lite"/>
    </source>
</evidence>
<dbReference type="PANTHER" id="PTHR13011">
    <property type="entry name" value="TFIIF-ALPHA"/>
    <property type="match status" value="1"/>
</dbReference>
<feature type="region of interest" description="Disordered" evidence="8">
    <location>
        <begin position="162"/>
        <end position="370"/>
    </location>
</feature>
<feature type="compositionally biased region" description="Polar residues" evidence="8">
    <location>
        <begin position="322"/>
        <end position="335"/>
    </location>
</feature>
<dbReference type="Pfam" id="PF05793">
    <property type="entry name" value="TFIIF_alpha"/>
    <property type="match status" value="1"/>
</dbReference>
<dbReference type="PANTHER" id="PTHR13011:SF0">
    <property type="entry name" value="GENERAL TRANSCRIPTION FACTOR IIF SUBUNIT 1"/>
    <property type="match status" value="1"/>
</dbReference>
<dbReference type="AlphaFoldDB" id="A0AAV1I1A7"/>
<feature type="compositionally biased region" description="Low complexity" evidence="8">
    <location>
        <begin position="188"/>
        <end position="203"/>
    </location>
</feature>
<dbReference type="GO" id="GO:0001096">
    <property type="term" value="F:TFIIF-class transcription factor complex binding"/>
    <property type="evidence" value="ECO:0007669"/>
    <property type="project" value="TreeGrafter"/>
</dbReference>
<dbReference type="GO" id="GO:0003677">
    <property type="term" value="F:DNA binding"/>
    <property type="evidence" value="ECO:0007669"/>
    <property type="project" value="UniProtKB-KW"/>
</dbReference>
<keyword evidence="4 7" id="KW-0238">DNA-binding</keyword>
<evidence type="ECO:0000313" key="10">
    <source>
        <dbReference type="Proteomes" id="UP001314263"/>
    </source>
</evidence>
<evidence type="ECO:0000313" key="9">
    <source>
        <dbReference type="EMBL" id="CAK0763756.1"/>
    </source>
</evidence>
<evidence type="ECO:0000256" key="2">
    <source>
        <dbReference type="ARBA" id="ARBA00005249"/>
    </source>
</evidence>
<feature type="compositionally biased region" description="Acidic residues" evidence="8">
    <location>
        <begin position="300"/>
        <end position="314"/>
    </location>
</feature>
<comment type="function">
    <text evidence="7">TFIIF is a general transcription initiation factor that binds to RNA polymerase II and helps to recruit it to the initiation complex in collaboration with TFIIB. It promotes transcription elongation.</text>
</comment>
<gene>
    <name evidence="9" type="ORF">CVIRNUC_003090</name>
</gene>
<comment type="caution">
    <text evidence="9">The sequence shown here is derived from an EMBL/GenBank/DDBJ whole genome shotgun (WGS) entry which is preliminary data.</text>
</comment>
<accession>A0AAV1I1A7</accession>
<evidence type="ECO:0000256" key="4">
    <source>
        <dbReference type="ARBA" id="ARBA00023125"/>
    </source>
</evidence>
<reference evidence="9 10" key="1">
    <citation type="submission" date="2023-10" db="EMBL/GenBank/DDBJ databases">
        <authorList>
            <person name="Maclean D."/>
            <person name="Macfadyen A."/>
        </authorList>
    </citation>
    <scope>NUCLEOTIDE SEQUENCE [LARGE SCALE GENOMIC DNA]</scope>
</reference>
<dbReference type="EMBL" id="CAUYUE010000004">
    <property type="protein sequence ID" value="CAK0763756.1"/>
    <property type="molecule type" value="Genomic_DNA"/>
</dbReference>
<evidence type="ECO:0000256" key="5">
    <source>
        <dbReference type="ARBA" id="ARBA00023163"/>
    </source>
</evidence>
<comment type="subcellular location">
    <subcellularLocation>
        <location evidence="1 7">Nucleus</location>
    </subcellularLocation>
</comment>
<proteinExistence type="inferred from homology"/>
<evidence type="ECO:0000256" key="6">
    <source>
        <dbReference type="ARBA" id="ARBA00023242"/>
    </source>
</evidence>
<protein>
    <recommendedName>
        <fullName evidence="7">Transcription initiation factor IIF subunit alpha</fullName>
    </recommendedName>
</protein>
<sequence>MSGSPAADAKEFVLQAPGPDHSHIKYFVGKFSGGQPDFSAAKSNGWSLAREPAEEQPAASESARTQPWLLQDGTGTATHRGQLEGGLGSAGSSAGYFVLIKEGAAFTALPAEQFYTFRPKQKFKVRTLEEAEQEMNGGQHARPPMAHSRLAALVKNVDDEDAQDNNMEAEASGSEREEVQPDDIEQHAPGGRRAGPGASSAAANGHIQEGEDNADLDVANNRDGKREDWEHEEERQDDDVDMEGEDTEAGDASPSPPRPGGSAGVGGQRSMTTPEKALKGMLDKTGLSSDSEAEAGSNEAAEDDDDEDDDEPDLDALATRLSAKTGQARSRSATPSAGDAVKRSTAANKRKADAQPADAAKRAKSDAPAGDVTEAEIAAFMRAAGPIPSSQLTSHFKKRVVTMEQRKAFTAKVKRLAKLQEVEPGRKCIVLR</sequence>
<dbReference type="GO" id="GO:0032968">
    <property type="term" value="P:positive regulation of transcription elongation by RNA polymerase II"/>
    <property type="evidence" value="ECO:0007669"/>
    <property type="project" value="InterPro"/>
</dbReference>
<name>A0AAV1I1A7_9CHLO</name>
<dbReference type="GO" id="GO:0006367">
    <property type="term" value="P:transcription initiation at RNA polymerase II promoter"/>
    <property type="evidence" value="ECO:0007669"/>
    <property type="project" value="InterPro"/>
</dbReference>